<comment type="catalytic activity">
    <reaction evidence="7">
        <text>arsenic triglutathione + 2 [thioredoxin]-dithiol + 2 S-adenosyl-L-methionine + H2O = dimethylarsinous acid + 2 [thioredoxin]-disulfide + 3 glutathione + 2 S-adenosyl-L-homocysteine + 2 H(+)</text>
        <dbReference type="Rhea" id="RHEA:69464"/>
        <dbReference type="Rhea" id="RHEA-COMP:10698"/>
        <dbReference type="Rhea" id="RHEA-COMP:10700"/>
        <dbReference type="ChEBI" id="CHEBI:15377"/>
        <dbReference type="ChEBI" id="CHEBI:15378"/>
        <dbReference type="ChEBI" id="CHEBI:23808"/>
        <dbReference type="ChEBI" id="CHEBI:29950"/>
        <dbReference type="ChEBI" id="CHEBI:50058"/>
        <dbReference type="ChEBI" id="CHEBI:57856"/>
        <dbReference type="ChEBI" id="CHEBI:57925"/>
        <dbReference type="ChEBI" id="CHEBI:59789"/>
        <dbReference type="ChEBI" id="CHEBI:183640"/>
        <dbReference type="EC" id="2.1.1.137"/>
    </reaction>
</comment>
<feature type="domain" description="Methyltransferase" evidence="9">
    <location>
        <begin position="76"/>
        <end position="220"/>
    </location>
</feature>
<evidence type="ECO:0000256" key="5">
    <source>
        <dbReference type="ARBA" id="ARBA00034545"/>
    </source>
</evidence>
<evidence type="ECO:0000313" key="11">
    <source>
        <dbReference type="Proteomes" id="UP000250918"/>
    </source>
</evidence>
<keyword evidence="1 10" id="KW-0808">Transferase</keyword>
<organism evidence="10 11">
    <name type="scientific">candidate division GN15 bacterium</name>
    <dbReference type="NCBI Taxonomy" id="2072418"/>
    <lineage>
        <taxon>Bacteria</taxon>
        <taxon>candidate division GN15</taxon>
    </lineage>
</organism>
<reference evidence="10 11" key="1">
    <citation type="journal article" date="2018" name="ISME J.">
        <title>A methanotrophic archaeon couples anaerobic oxidation of methane to Fe(III) reduction.</title>
        <authorList>
            <person name="Cai C."/>
            <person name="Leu A.O."/>
            <person name="Xie G.J."/>
            <person name="Guo J."/>
            <person name="Feng Y."/>
            <person name="Zhao J.X."/>
            <person name="Tyson G.W."/>
            <person name="Yuan Z."/>
            <person name="Hu S."/>
        </authorList>
    </citation>
    <scope>NUCLEOTIDE SEQUENCE [LARGE SCALE GENOMIC DNA]</scope>
    <source>
        <strain evidence="10">FeB_12</strain>
    </source>
</reference>
<dbReference type="EC" id="2.1.1.137" evidence="4"/>
<dbReference type="CDD" id="cd02440">
    <property type="entry name" value="AdoMet_MTases"/>
    <property type="match status" value="1"/>
</dbReference>
<evidence type="ECO:0000256" key="1">
    <source>
        <dbReference type="ARBA" id="ARBA00022679"/>
    </source>
</evidence>
<evidence type="ECO:0000256" key="2">
    <source>
        <dbReference type="ARBA" id="ARBA00022691"/>
    </source>
</evidence>
<evidence type="ECO:0000259" key="9">
    <source>
        <dbReference type="Pfam" id="PF13847"/>
    </source>
</evidence>
<dbReference type="NCBIfam" id="NF008823">
    <property type="entry name" value="PRK11873.1"/>
    <property type="match status" value="1"/>
</dbReference>
<sequence>MTKKQENSDIRAAVRKHYGAAITQSSKGCCGSGAGTPAGGSYAHLAGYTPEELATMPESVTTFGCGNPTTFAEMQPGEVVLDLGSGAGMDLILASRKVGPTGKVIGLDMTPEMIKAANDNLRKAGIANFEIRQGEMEQMPVADGEVDWIISNCVINLSPDKAKVFAEAYRVLKLGGRMLVSDIVTHHLPEAVRKDIAAWVACVGGAVEEDEYIRLVKLAGFEQVEVVDRLIYDEVSIKSMFCDSTCCGPQPISLDTRPNSLTEPNIGSLVGKIASIKLSARKP</sequence>
<dbReference type="AlphaFoldDB" id="A0A855X708"/>
<dbReference type="Pfam" id="PF13847">
    <property type="entry name" value="Methyltransf_31"/>
    <property type="match status" value="1"/>
</dbReference>
<dbReference type="SUPFAM" id="SSF53335">
    <property type="entry name" value="S-adenosyl-L-methionine-dependent methyltransferases"/>
    <property type="match status" value="1"/>
</dbReference>
<gene>
    <name evidence="10" type="ORF">C3F09_06550</name>
</gene>
<dbReference type="Proteomes" id="UP000250918">
    <property type="component" value="Unassembled WGS sequence"/>
</dbReference>
<dbReference type="Gene3D" id="3.40.50.150">
    <property type="entry name" value="Vaccinia Virus protein VP39"/>
    <property type="match status" value="1"/>
</dbReference>
<evidence type="ECO:0000256" key="6">
    <source>
        <dbReference type="ARBA" id="ARBA00047941"/>
    </source>
</evidence>
<dbReference type="InterPro" id="IPR025714">
    <property type="entry name" value="Methyltranfer_dom"/>
</dbReference>
<evidence type="ECO:0000256" key="3">
    <source>
        <dbReference type="ARBA" id="ARBA00034487"/>
    </source>
</evidence>
<evidence type="ECO:0000256" key="4">
    <source>
        <dbReference type="ARBA" id="ARBA00034521"/>
    </source>
</evidence>
<comment type="similarity">
    <text evidence="3">Belongs to the methyltransferase superfamily. Arsenite methyltransferase family.</text>
</comment>
<dbReference type="GO" id="GO:0030791">
    <property type="term" value="F:arsenite methyltransferase activity"/>
    <property type="evidence" value="ECO:0007669"/>
    <property type="project" value="UniProtKB-EC"/>
</dbReference>
<evidence type="ECO:0000256" key="8">
    <source>
        <dbReference type="ARBA" id="ARBA00048428"/>
    </source>
</evidence>
<evidence type="ECO:0000313" key="10">
    <source>
        <dbReference type="EMBL" id="PWB72524.1"/>
    </source>
</evidence>
<keyword evidence="10" id="KW-0489">Methyltransferase</keyword>
<comment type="catalytic activity">
    <reaction evidence="6">
        <text>arsenic triglutathione + [thioredoxin]-dithiol + S-adenosyl-L-methionine + 2 H2O = methylarsonous acid + [thioredoxin]-disulfide + 3 glutathione + S-adenosyl-L-homocysteine + H(+)</text>
        <dbReference type="Rhea" id="RHEA:69460"/>
        <dbReference type="Rhea" id="RHEA-COMP:10698"/>
        <dbReference type="Rhea" id="RHEA-COMP:10700"/>
        <dbReference type="ChEBI" id="CHEBI:15377"/>
        <dbReference type="ChEBI" id="CHEBI:15378"/>
        <dbReference type="ChEBI" id="CHEBI:17826"/>
        <dbReference type="ChEBI" id="CHEBI:29950"/>
        <dbReference type="ChEBI" id="CHEBI:50058"/>
        <dbReference type="ChEBI" id="CHEBI:57856"/>
        <dbReference type="ChEBI" id="CHEBI:57925"/>
        <dbReference type="ChEBI" id="CHEBI:59789"/>
        <dbReference type="ChEBI" id="CHEBI:183640"/>
        <dbReference type="EC" id="2.1.1.137"/>
    </reaction>
</comment>
<accession>A0A855X708</accession>
<dbReference type="PANTHER" id="PTHR43675">
    <property type="entry name" value="ARSENITE METHYLTRANSFERASE"/>
    <property type="match status" value="1"/>
</dbReference>
<evidence type="ECO:0000256" key="7">
    <source>
        <dbReference type="ARBA" id="ARBA00047943"/>
    </source>
</evidence>
<comment type="caution">
    <text evidence="10">The sequence shown here is derived from an EMBL/GenBank/DDBJ whole genome shotgun (WGS) entry which is preliminary data.</text>
</comment>
<comment type="catalytic activity">
    <reaction evidence="8">
        <text>arsenic triglutathione + 3 [thioredoxin]-dithiol + 3 S-adenosyl-L-methionine = trimethylarsine + 3 [thioredoxin]-disulfide + 3 glutathione + 3 S-adenosyl-L-homocysteine + 3 H(+)</text>
        <dbReference type="Rhea" id="RHEA:69432"/>
        <dbReference type="Rhea" id="RHEA-COMP:10698"/>
        <dbReference type="Rhea" id="RHEA-COMP:10700"/>
        <dbReference type="ChEBI" id="CHEBI:15378"/>
        <dbReference type="ChEBI" id="CHEBI:27130"/>
        <dbReference type="ChEBI" id="CHEBI:29950"/>
        <dbReference type="ChEBI" id="CHEBI:50058"/>
        <dbReference type="ChEBI" id="CHEBI:57856"/>
        <dbReference type="ChEBI" id="CHEBI:57925"/>
        <dbReference type="ChEBI" id="CHEBI:59789"/>
        <dbReference type="ChEBI" id="CHEBI:183640"/>
        <dbReference type="EC" id="2.1.1.137"/>
    </reaction>
</comment>
<dbReference type="PANTHER" id="PTHR43675:SF8">
    <property type="entry name" value="ARSENITE METHYLTRANSFERASE"/>
    <property type="match status" value="1"/>
</dbReference>
<dbReference type="EMBL" id="PQAP01000082">
    <property type="protein sequence ID" value="PWB72524.1"/>
    <property type="molecule type" value="Genomic_DNA"/>
</dbReference>
<name>A0A855X708_9BACT</name>
<dbReference type="InterPro" id="IPR029063">
    <property type="entry name" value="SAM-dependent_MTases_sf"/>
</dbReference>
<keyword evidence="2" id="KW-0949">S-adenosyl-L-methionine</keyword>
<protein>
    <recommendedName>
        <fullName evidence="5">Arsenite methyltransferase</fullName>
        <ecNumber evidence="4">2.1.1.137</ecNumber>
    </recommendedName>
</protein>
<proteinExistence type="inferred from homology"/>
<dbReference type="InterPro" id="IPR026669">
    <property type="entry name" value="Arsenite_MeTrfase-like"/>
</dbReference>
<dbReference type="GO" id="GO:0032259">
    <property type="term" value="P:methylation"/>
    <property type="evidence" value="ECO:0007669"/>
    <property type="project" value="UniProtKB-KW"/>
</dbReference>